<accession>A0A0F4LCU2</accession>
<dbReference type="Proteomes" id="UP000033531">
    <property type="component" value="Unassembled WGS sequence"/>
</dbReference>
<reference evidence="2 3" key="1">
    <citation type="submission" date="2015-01" db="EMBL/GenBank/DDBJ databases">
        <title>Comparative genomics of the lactic acid bacteria isolated from the honey bee gut.</title>
        <authorList>
            <person name="Ellegaard K.M."/>
            <person name="Tamarit D."/>
            <person name="Javelind E."/>
            <person name="Olofsson T."/>
            <person name="Andersson S.G."/>
            <person name="Vasquez A."/>
        </authorList>
    </citation>
    <scope>NUCLEOTIDE SEQUENCE [LARGE SCALE GENOMIC DNA]</scope>
    <source>
        <strain evidence="2 3">Hma8</strain>
    </source>
</reference>
<evidence type="ECO:0000313" key="2">
    <source>
        <dbReference type="EMBL" id="KJY56662.1"/>
    </source>
</evidence>
<dbReference type="EMBL" id="JXLI01000010">
    <property type="protein sequence ID" value="KJY56662.1"/>
    <property type="molecule type" value="Genomic_DNA"/>
</dbReference>
<dbReference type="InterPro" id="IPR008407">
    <property type="entry name" value="Brnchd-chn_aa_trnsp_AzlD"/>
</dbReference>
<keyword evidence="1" id="KW-0472">Membrane</keyword>
<dbReference type="STRING" id="1218507.JF74_10050"/>
<dbReference type="PATRIC" id="fig|1218507.3.peg.1178"/>
<dbReference type="Pfam" id="PF05437">
    <property type="entry name" value="AzlD"/>
    <property type="match status" value="1"/>
</dbReference>
<comment type="caution">
    <text evidence="2">The sequence shown here is derived from an EMBL/GenBank/DDBJ whole genome shotgun (WGS) entry which is preliminary data.</text>
</comment>
<feature type="transmembrane region" description="Helical" evidence="1">
    <location>
        <begin position="6"/>
        <end position="29"/>
    </location>
</feature>
<organism evidence="2 3">
    <name type="scientific">Lactobacillus melliventris</name>
    <dbReference type="NCBI Taxonomy" id="1218507"/>
    <lineage>
        <taxon>Bacteria</taxon>
        <taxon>Bacillati</taxon>
        <taxon>Bacillota</taxon>
        <taxon>Bacilli</taxon>
        <taxon>Lactobacillales</taxon>
        <taxon>Lactobacillaceae</taxon>
        <taxon>Lactobacillus</taxon>
    </lineage>
</organism>
<dbReference type="HOGENOM" id="CLU_157896_0_0_9"/>
<feature type="transmembrane region" description="Helical" evidence="1">
    <location>
        <begin position="41"/>
        <end position="61"/>
    </location>
</feature>
<dbReference type="RefSeq" id="WP_046324933.1">
    <property type="nucleotide sequence ID" value="NZ_JBHTMT010000001.1"/>
</dbReference>
<protein>
    <submittedName>
        <fullName evidence="2">Branched chain amino acid ABC transporter</fullName>
    </submittedName>
</protein>
<proteinExistence type="predicted"/>
<keyword evidence="1" id="KW-1133">Transmembrane helix</keyword>
<dbReference type="OrthoDB" id="7870017at2"/>
<keyword evidence="1" id="KW-0812">Transmembrane</keyword>
<dbReference type="AlphaFoldDB" id="A0A0F4LCU2"/>
<sequence length="107" mass="11825">MSSSKYILITIVLCGVTTLLSRVIPFVLLKKFSLPPKLVEFLSFVPIVIMAALWFSNLIIARPGHLPEFNWQYVLASLPTFVAAVISKSLLVIVIVGMISLAVLRLI</sequence>
<evidence type="ECO:0000256" key="1">
    <source>
        <dbReference type="SAM" id="Phobius"/>
    </source>
</evidence>
<evidence type="ECO:0000313" key="3">
    <source>
        <dbReference type="Proteomes" id="UP000033531"/>
    </source>
</evidence>
<gene>
    <name evidence="2" type="ORF">JF74_10050</name>
</gene>
<name>A0A0F4LCU2_9LACO</name>
<feature type="transmembrane region" description="Helical" evidence="1">
    <location>
        <begin position="81"/>
        <end position="104"/>
    </location>
</feature>